<dbReference type="PATRIC" id="fig|999432.5.peg.2432"/>
<comment type="caution">
    <text evidence="2">The sequence shown here is derived from an EMBL/GenBank/DDBJ whole genome shotgun (WGS) entry which is preliminary data.</text>
</comment>
<dbReference type="Proteomes" id="UP000011705">
    <property type="component" value="Chromosome"/>
</dbReference>
<organism evidence="2">
    <name type="scientific">Treponema denticola H-22</name>
    <dbReference type="NCBI Taxonomy" id="999432"/>
    <lineage>
        <taxon>Bacteria</taxon>
        <taxon>Pseudomonadati</taxon>
        <taxon>Spirochaetota</taxon>
        <taxon>Spirochaetia</taxon>
        <taxon>Spirochaetales</taxon>
        <taxon>Treponemataceae</taxon>
        <taxon>Treponema</taxon>
    </lineage>
</organism>
<feature type="signal peptide" evidence="1">
    <location>
        <begin position="1"/>
        <end position="19"/>
    </location>
</feature>
<accession>A0A0E2E1P2</accession>
<dbReference type="AlphaFoldDB" id="A0A0E2E1P2"/>
<proteinExistence type="predicted"/>
<dbReference type="RefSeq" id="WP_002685818.1">
    <property type="nucleotide sequence ID" value="NZ_CM001795.1"/>
</dbReference>
<keyword evidence="1" id="KW-0732">Signal</keyword>
<dbReference type="HOGENOM" id="CLU_277976_0_0_12"/>
<sequence length="1139" mass="130447">MKKIFSIAFCIFLLSFAHGFENDENSNVDFGIDLIKNRTGENKAGQYFKNFDKENTVLFLDGFWDLEFLGLSSFEFFDGYAKVNSFQGVFKQKANLSLLLLLNNAFYFETLYKDDYKKSTLALGYFGKEDSPIKHIRAGNSNIKFPLNYGYINTGGGKFISPGIMGTFAGDKWNVDTMLRYESSEYNSKTYYGSTEVIENKISINAWQRARHFYIPVDSLYGKPVLVFVKDFAGAQWRPLSPDEFSVDPRLKVLSLKKSYPEGVAINYFDLESNPADVNNPANKHLNNVKTYFSILSSIPAVTEVVSSILSNVIGYKKNIFGKDCLILKEKKFSPFEIASRYNEPQVKGDSSISVVDTHNQNVNNDFTANIETTDNFLSGFQKLQFVQVLDSSKDYDFINPQQMFPFRKTDYKIYLPDNSDETDLSLQILCKNYTPTAGFILPDTAIPGSIRVLKNKIRIFNFSYNESNHTLTINEPVFSNDIIEIQWKEGLTYSDSGTTRFAAGAHWKPVKGLDIFFAGSGDWENTKKTNPIDIYKLSSGIDYQNQKIKTGTALGFEADVDRNKKAREQIYSFQNKAYFNYSFAGSLYSKNDVPIFSNLLFNFEENFISNKTSLNLHTKTNAALDIWKIKLAGLISLKADFLSKKSGLNIIESYGHSVIIPIYFFSASEDFFVNIYDSILRRECKIDFQKYIDVNYITAIDYNKDYTSQKIFTSIAPIIPQAKFGTIYTQINFSVGQKYKTIFNPSSLSYDEAWKKSLIDMYSPGEKNAENRTADIKFLFNYFANEEDKTGIRLSGLNFEAFSKTNFQNKKQKESGDETGIEISIPFNTGKMFFSPIIKRKVTKEKKAIEAEKLESYALDLNSLFTGLGEQYWLFSKPFFYDMFDQKINSQIQTENKNLFYSFFNSYGFNLSRLISGTIKDVYTPLEFGTAVSRLVQSSQLNSGQSNIYGLDFSFRYTALNISGKYGYFSWFNFYDEDELNRLYKFGFSFGKDFFKFNFNSNHSLYFFFNSNNRLGFENEFLYTASKIGMQKFLTDEWKEKFSLIFSYKGGTSLPRLIIETFSKIPLSDSREERLSVEFSQNKSLPKLNYKFSFKHLQSTKIGSHGEVKIFAELEGASTTSNSFLLNINAGISGKVDF</sequence>
<name>A0A0E2E1P2_TREDN</name>
<evidence type="ECO:0000256" key="1">
    <source>
        <dbReference type="SAM" id="SignalP"/>
    </source>
</evidence>
<reference evidence="2" key="1">
    <citation type="submission" date="2012-01" db="EMBL/GenBank/DDBJ databases">
        <title>The Genome Sequence of Treponema denticola H-22.</title>
        <authorList>
            <consortium name="The Broad Institute Genome Sequencing Platform"/>
            <person name="Earl A."/>
            <person name="Ward D."/>
            <person name="Feldgarden M."/>
            <person name="Gevers D."/>
            <person name="Blanton J.M."/>
            <person name="Fenno C.J."/>
            <person name="Baranova O.V."/>
            <person name="Mathney J."/>
            <person name="Dewhirst F.E."/>
            <person name="Izard J."/>
            <person name="Young S.K."/>
            <person name="Zeng Q."/>
            <person name="Gargeya S."/>
            <person name="Fitzgerald M."/>
            <person name="Haas B."/>
            <person name="Abouelleil A."/>
            <person name="Alvarado L."/>
            <person name="Arachchi H.M."/>
            <person name="Berlin A."/>
            <person name="Chapman S.B."/>
            <person name="Gearin G."/>
            <person name="Goldberg J."/>
            <person name="Griggs A."/>
            <person name="Gujja S."/>
            <person name="Hansen M."/>
            <person name="Heiman D."/>
            <person name="Howarth C."/>
            <person name="Larimer J."/>
            <person name="Lui A."/>
            <person name="MacDonald P.J.P."/>
            <person name="McCowen C."/>
            <person name="Montmayeur A."/>
            <person name="Murphy C."/>
            <person name="Neiman D."/>
            <person name="Pearson M."/>
            <person name="Priest M."/>
            <person name="Roberts A."/>
            <person name="Saif S."/>
            <person name="Shea T."/>
            <person name="Sisk P."/>
            <person name="Stolte C."/>
            <person name="Sykes S."/>
            <person name="Wortman J."/>
            <person name="Nusbaum C."/>
            <person name="Birren B."/>
        </authorList>
    </citation>
    <scope>NUCLEOTIDE SEQUENCE [LARGE SCALE GENOMIC DNA]</scope>
    <source>
        <strain evidence="2">H-22</strain>
    </source>
</reference>
<evidence type="ECO:0000313" key="2">
    <source>
        <dbReference type="EMBL" id="EMB30655.1"/>
    </source>
</evidence>
<gene>
    <name evidence="2" type="ORF">HMPREF9726_02340</name>
</gene>
<protein>
    <submittedName>
        <fullName evidence="2">Uncharacterized protein</fullName>
    </submittedName>
</protein>
<dbReference type="EMBL" id="AGDV01000021">
    <property type="protein sequence ID" value="EMB30655.1"/>
    <property type="molecule type" value="Genomic_DNA"/>
</dbReference>
<feature type="chain" id="PRO_5002393540" evidence="1">
    <location>
        <begin position="20"/>
        <end position="1139"/>
    </location>
</feature>